<protein>
    <submittedName>
        <fullName evidence="1">Uncharacterized protein</fullName>
    </submittedName>
</protein>
<name>A0A2U1TR14_9GAMM</name>
<accession>A0A2U1TR14</accession>
<dbReference type="RefSeq" id="WP_109054863.1">
    <property type="nucleotide sequence ID" value="NZ_QDKJ01000009.1"/>
</dbReference>
<proteinExistence type="predicted"/>
<dbReference type="OrthoDB" id="6637188at2"/>
<organism evidence="1 2">
    <name type="scientific">Brenneria roseae subsp. americana</name>
    <dbReference type="NCBI Taxonomy" id="1508507"/>
    <lineage>
        <taxon>Bacteria</taxon>
        <taxon>Pseudomonadati</taxon>
        <taxon>Pseudomonadota</taxon>
        <taxon>Gammaproteobacteria</taxon>
        <taxon>Enterobacterales</taxon>
        <taxon>Pectobacteriaceae</taxon>
        <taxon>Brenneria</taxon>
    </lineage>
</organism>
<dbReference type="AlphaFoldDB" id="A0A2U1TR14"/>
<evidence type="ECO:0000313" key="1">
    <source>
        <dbReference type="EMBL" id="PWC11812.1"/>
    </source>
</evidence>
<reference evidence="1 2" key="1">
    <citation type="submission" date="2018-04" db="EMBL/GenBank/DDBJ databases">
        <title>Brenneria corticis sp.nov.</title>
        <authorList>
            <person name="Li Y."/>
        </authorList>
    </citation>
    <scope>NUCLEOTIDE SEQUENCE [LARGE SCALE GENOMIC DNA]</scope>
    <source>
        <strain evidence="1 2">LMG 27715</strain>
    </source>
</reference>
<evidence type="ECO:0000313" key="2">
    <source>
        <dbReference type="Proteomes" id="UP000245138"/>
    </source>
</evidence>
<comment type="caution">
    <text evidence="1">The sequence shown here is derived from an EMBL/GenBank/DDBJ whole genome shotgun (WGS) entry which is preliminary data.</text>
</comment>
<gene>
    <name evidence="1" type="ORF">B4923_13405</name>
</gene>
<sequence>MKKDLKRLFLDGLNFLLKEDYQPSNIARYAYTFYLDYDIDDEKLEYVVDYLKGMEAGPEFELTKDELNEFIKTNLS</sequence>
<dbReference type="EMBL" id="QDKJ01000009">
    <property type="protein sequence ID" value="PWC11812.1"/>
    <property type="molecule type" value="Genomic_DNA"/>
</dbReference>
<keyword evidence="2" id="KW-1185">Reference proteome</keyword>
<dbReference type="Proteomes" id="UP000245138">
    <property type="component" value="Unassembled WGS sequence"/>
</dbReference>